<proteinExistence type="predicted"/>
<organism evidence="1">
    <name type="scientific">Sylvanvirus sp</name>
    <dbReference type="NCBI Taxonomy" id="2487774"/>
    <lineage>
        <taxon>Viruses</taxon>
    </lineage>
</organism>
<gene>
    <name evidence="1" type="ORF">Sylvanvirus3_20</name>
</gene>
<protein>
    <submittedName>
        <fullName evidence="1">Uncharacterized protein</fullName>
    </submittedName>
</protein>
<dbReference type="EMBL" id="MK072509">
    <property type="protein sequence ID" value="AYV86566.1"/>
    <property type="molecule type" value="Genomic_DNA"/>
</dbReference>
<name>A0A3G5AHD8_9VIRU</name>
<sequence>MSTVADHKYFEQVNTLSLSELKTREIELQDKVSNWESNLPSKYSPLHILSIYNYITRFNNNENGAGKYNYECIANHDCLLNHESHGNLEKEALYVWPFEYELILLGRRRTELLGIDGRLKEMFSPQVYSKLKKKAGKNRFSS</sequence>
<reference evidence="1" key="1">
    <citation type="submission" date="2018-10" db="EMBL/GenBank/DDBJ databases">
        <title>Hidden diversity of soil giant viruses.</title>
        <authorList>
            <person name="Schulz F."/>
            <person name="Alteio L."/>
            <person name="Goudeau D."/>
            <person name="Ryan E.M."/>
            <person name="Malmstrom R.R."/>
            <person name="Blanchard J."/>
            <person name="Woyke T."/>
        </authorList>
    </citation>
    <scope>NUCLEOTIDE SEQUENCE</scope>
    <source>
        <strain evidence="1">SYV1</strain>
    </source>
</reference>
<evidence type="ECO:0000313" key="1">
    <source>
        <dbReference type="EMBL" id="AYV86566.1"/>
    </source>
</evidence>
<accession>A0A3G5AHD8</accession>